<evidence type="ECO:0000313" key="2">
    <source>
        <dbReference type="EMBL" id="KXY51496.1"/>
    </source>
</evidence>
<keyword evidence="1" id="KW-1133">Transmembrane helix</keyword>
<dbReference type="EMBL" id="NTSO01000015">
    <property type="protein sequence ID" value="PFF46210.1"/>
    <property type="molecule type" value="Genomic_DNA"/>
</dbReference>
<sequence length="133" mass="15868">MDTLLVIAGFLLFCMIVIGPLFYLIPLYKKYIKNRDSDEQKGIMTVKEFVSKRFEVEKESIIVECLEKDTNSKIKGFYQYIKRTEKAYRVFCEYGEFIFKMDMYEDDAKFAKLTYAEMVSDTNFKEALKREFN</sequence>
<proteinExistence type="predicted"/>
<reference evidence="3 5" key="2">
    <citation type="submission" date="2017-09" db="EMBL/GenBank/DDBJ databases">
        <title>Large-scale bioinformatics analysis of Bacillus genomes uncovers conserved roles of natural products in bacterial physiology.</title>
        <authorList>
            <consortium name="Agbiome Team Llc"/>
            <person name="Bleich R.M."/>
            <person name="Kirk G.J."/>
            <person name="Santa Maria K.C."/>
            <person name="Allen S.E."/>
            <person name="Farag S."/>
            <person name="Shank E.A."/>
            <person name="Bowers A."/>
        </authorList>
    </citation>
    <scope>NUCLEOTIDE SEQUENCE [LARGE SCALE GENOMIC DNA]</scope>
    <source>
        <strain evidence="3 5">AFS020204</strain>
    </source>
</reference>
<keyword evidence="1" id="KW-0472">Membrane</keyword>
<evidence type="ECO:0000256" key="1">
    <source>
        <dbReference type="SAM" id="Phobius"/>
    </source>
</evidence>
<dbReference type="Proteomes" id="UP000075476">
    <property type="component" value="Unassembled WGS sequence"/>
</dbReference>
<keyword evidence="1" id="KW-0812">Transmembrane</keyword>
<reference evidence="2 4" key="1">
    <citation type="submission" date="2015-12" db="EMBL/GenBank/DDBJ databases">
        <title>Bacillus cereus Group isolate.</title>
        <authorList>
            <person name="Kovac J."/>
        </authorList>
    </citation>
    <scope>NUCLEOTIDE SEQUENCE [LARGE SCALE GENOMIC DNA]</scope>
    <source>
        <strain evidence="2 4">FSL K6-0073</strain>
    </source>
</reference>
<name>A0A9X0MKJ0_BACCE</name>
<evidence type="ECO:0000313" key="3">
    <source>
        <dbReference type="EMBL" id="PFF46210.1"/>
    </source>
</evidence>
<evidence type="ECO:0000313" key="4">
    <source>
        <dbReference type="Proteomes" id="UP000075476"/>
    </source>
</evidence>
<gene>
    <name evidence="2" type="ORF">AT268_32250</name>
    <name evidence="3" type="ORF">CN357_21660</name>
</gene>
<protein>
    <submittedName>
        <fullName evidence="2">Uncharacterized protein</fullName>
    </submittedName>
</protein>
<accession>A0A9X0MKJ0</accession>
<feature type="transmembrane region" description="Helical" evidence="1">
    <location>
        <begin position="6"/>
        <end position="25"/>
    </location>
</feature>
<dbReference type="Proteomes" id="UP000220210">
    <property type="component" value="Unassembled WGS sequence"/>
</dbReference>
<evidence type="ECO:0000313" key="5">
    <source>
        <dbReference type="Proteomes" id="UP000220210"/>
    </source>
</evidence>
<dbReference type="EMBL" id="LOMO01000001">
    <property type="protein sequence ID" value="KXY51496.1"/>
    <property type="molecule type" value="Genomic_DNA"/>
</dbReference>
<comment type="caution">
    <text evidence="2">The sequence shown here is derived from an EMBL/GenBank/DDBJ whole genome shotgun (WGS) entry which is preliminary data.</text>
</comment>
<dbReference type="AlphaFoldDB" id="A0A9X0MKJ0"/>
<organism evidence="2 4">
    <name type="scientific">Bacillus cereus</name>
    <dbReference type="NCBI Taxonomy" id="1396"/>
    <lineage>
        <taxon>Bacteria</taxon>
        <taxon>Bacillati</taxon>
        <taxon>Bacillota</taxon>
        <taxon>Bacilli</taxon>
        <taxon>Bacillales</taxon>
        <taxon>Bacillaceae</taxon>
        <taxon>Bacillus</taxon>
        <taxon>Bacillus cereus group</taxon>
    </lineage>
</organism>